<evidence type="ECO:0008006" key="4">
    <source>
        <dbReference type="Google" id="ProtNLM"/>
    </source>
</evidence>
<protein>
    <recommendedName>
        <fullName evidence="4">Retrotransposon gag domain-containing protein</fullName>
    </recommendedName>
</protein>
<dbReference type="SUPFAM" id="SSF50630">
    <property type="entry name" value="Acid proteases"/>
    <property type="match status" value="1"/>
</dbReference>
<feature type="compositionally biased region" description="Polar residues" evidence="1">
    <location>
        <begin position="96"/>
        <end position="112"/>
    </location>
</feature>
<dbReference type="PANTHER" id="PTHR33240">
    <property type="entry name" value="OS08G0508500 PROTEIN"/>
    <property type="match status" value="1"/>
</dbReference>
<dbReference type="CDD" id="cd00303">
    <property type="entry name" value="retropepsin_like"/>
    <property type="match status" value="1"/>
</dbReference>
<comment type="caution">
    <text evidence="2">The sequence shown here is derived from an EMBL/GenBank/DDBJ whole genome shotgun (WGS) entry which is preliminary data.</text>
</comment>
<proteinExistence type="predicted"/>
<name>A0A371H1Q2_MUCPR</name>
<evidence type="ECO:0000313" key="3">
    <source>
        <dbReference type="Proteomes" id="UP000257109"/>
    </source>
</evidence>
<evidence type="ECO:0000313" key="2">
    <source>
        <dbReference type="EMBL" id="RDX96719.1"/>
    </source>
</evidence>
<dbReference type="EMBL" id="QJKJ01003829">
    <property type="protein sequence ID" value="RDX96719.1"/>
    <property type="molecule type" value="Genomic_DNA"/>
</dbReference>
<dbReference type="Gene3D" id="2.40.70.10">
    <property type="entry name" value="Acid Proteases"/>
    <property type="match status" value="1"/>
</dbReference>
<feature type="non-terminal residue" evidence="2">
    <location>
        <position position="1"/>
    </location>
</feature>
<feature type="region of interest" description="Disordered" evidence="1">
    <location>
        <begin position="60"/>
        <end position="119"/>
    </location>
</feature>
<dbReference type="Proteomes" id="UP000257109">
    <property type="component" value="Unassembled WGS sequence"/>
</dbReference>
<gene>
    <name evidence="2" type="ORF">CR513_20590</name>
</gene>
<sequence>MATFESQFVANRAKRLEEECCEFHQTWGQTAEDCKVLKSQIEQLIQDDYLGRFVKKKGNKKHTLGELPRRDRSQTPRRDRDREKNRSGGHRKSQLRSKGQTPLSGNNSNNNWRRFDGGNVDIGPKKSVLAIQERPTIRWDSPITFTDEDYEGTVSYSDNPMVISVIIADYRVKWVLVDQGSSTNILFWPVFKKLGLLESSLEDCLGTLIGFTGEQVQIRGVINLEMILGTRSTRKVVKMTFIVVNSPTSYNVILGRSALNRLQYPVGNLVGAIRVDQRVARKCYDESTRISGGQLGRHTTLDEQPQVHFLELDPRFDRGDARPQPNEDASAWTPTEMLGINPDFLLELAMQGPSLVVEIAWSTKTCEKQSVNDCPGQPRPVRDNQLVTVYGTKTHKRQSIETARGTKTLVRGSWSRLPEALRPIRDSRSMIFQDTKTHKRQLLETAWGTKTRERQSIETAWGNQDP</sequence>
<dbReference type="AlphaFoldDB" id="A0A371H1Q2"/>
<dbReference type="OrthoDB" id="1739701at2759"/>
<feature type="compositionally biased region" description="Basic and acidic residues" evidence="1">
    <location>
        <begin position="63"/>
        <end position="86"/>
    </location>
</feature>
<keyword evidence="3" id="KW-1185">Reference proteome</keyword>
<accession>A0A371H1Q2</accession>
<organism evidence="2 3">
    <name type="scientific">Mucuna pruriens</name>
    <name type="common">Velvet bean</name>
    <name type="synonym">Dolichos pruriens</name>
    <dbReference type="NCBI Taxonomy" id="157652"/>
    <lineage>
        <taxon>Eukaryota</taxon>
        <taxon>Viridiplantae</taxon>
        <taxon>Streptophyta</taxon>
        <taxon>Embryophyta</taxon>
        <taxon>Tracheophyta</taxon>
        <taxon>Spermatophyta</taxon>
        <taxon>Magnoliopsida</taxon>
        <taxon>eudicotyledons</taxon>
        <taxon>Gunneridae</taxon>
        <taxon>Pentapetalae</taxon>
        <taxon>rosids</taxon>
        <taxon>fabids</taxon>
        <taxon>Fabales</taxon>
        <taxon>Fabaceae</taxon>
        <taxon>Papilionoideae</taxon>
        <taxon>50 kb inversion clade</taxon>
        <taxon>NPAAA clade</taxon>
        <taxon>indigoferoid/millettioid clade</taxon>
        <taxon>Phaseoleae</taxon>
        <taxon>Mucuna</taxon>
    </lineage>
</organism>
<dbReference type="PANTHER" id="PTHR33240:SF17">
    <property type="entry name" value="EUKARYOTIC PEPTIDE CHAIN RELEASE FACTOR GTP-BINDING SUBUNIT-LIKE"/>
    <property type="match status" value="1"/>
</dbReference>
<dbReference type="InterPro" id="IPR021109">
    <property type="entry name" value="Peptidase_aspartic_dom_sf"/>
</dbReference>
<evidence type="ECO:0000256" key="1">
    <source>
        <dbReference type="SAM" id="MobiDB-lite"/>
    </source>
</evidence>
<reference evidence="2" key="1">
    <citation type="submission" date="2018-05" db="EMBL/GenBank/DDBJ databases">
        <title>Draft genome of Mucuna pruriens seed.</title>
        <authorList>
            <person name="Nnadi N.E."/>
            <person name="Vos R."/>
            <person name="Hasami M.H."/>
            <person name="Devisetty U.K."/>
            <person name="Aguiy J.C."/>
        </authorList>
    </citation>
    <scope>NUCLEOTIDE SEQUENCE [LARGE SCALE GENOMIC DNA]</scope>
    <source>
        <strain evidence="2">JCA_2017</strain>
    </source>
</reference>